<dbReference type="RefSeq" id="WP_106255147.1">
    <property type="nucleotide sequence ID" value="NZ_CAWNSW010000120.1"/>
</dbReference>
<dbReference type="InterPro" id="IPR001668">
    <property type="entry name" value="Mob_Pre"/>
</dbReference>
<accession>A0A2T1EKG9</accession>
<evidence type="ECO:0000313" key="4">
    <source>
        <dbReference type="EMBL" id="PSB33246.1"/>
    </source>
</evidence>
<evidence type="ECO:0000313" key="5">
    <source>
        <dbReference type="Proteomes" id="UP000239576"/>
    </source>
</evidence>
<name>A0A2T1EKG9_9CYAN</name>
<comment type="caution">
    <text evidence="4">The sequence shown here is derived from an EMBL/GenBank/DDBJ whole genome shotgun (WGS) entry which is preliminary data.</text>
</comment>
<organism evidence="4 5">
    <name type="scientific">Stenomitos frigidus ULC18</name>
    <dbReference type="NCBI Taxonomy" id="2107698"/>
    <lineage>
        <taxon>Bacteria</taxon>
        <taxon>Bacillati</taxon>
        <taxon>Cyanobacteriota</taxon>
        <taxon>Cyanophyceae</taxon>
        <taxon>Leptolyngbyales</taxon>
        <taxon>Leptolyngbyaceae</taxon>
        <taxon>Stenomitos</taxon>
    </lineage>
</organism>
<dbReference type="GO" id="GO:0006310">
    <property type="term" value="P:DNA recombination"/>
    <property type="evidence" value="ECO:0007669"/>
    <property type="project" value="InterPro"/>
</dbReference>
<dbReference type="Gene3D" id="3.30.930.30">
    <property type="match status" value="1"/>
</dbReference>
<evidence type="ECO:0008006" key="6">
    <source>
        <dbReference type="Google" id="ProtNLM"/>
    </source>
</evidence>
<protein>
    <recommendedName>
        <fullName evidence="6">Plasmid recombination enzyme</fullName>
    </recommendedName>
</protein>
<proteinExistence type="inferred from homology"/>
<dbReference type="AlphaFoldDB" id="A0A2T1EKG9"/>
<evidence type="ECO:0000256" key="1">
    <source>
        <dbReference type="ARBA" id="ARBA00010657"/>
    </source>
</evidence>
<feature type="region of interest" description="Disordered" evidence="3">
    <location>
        <begin position="19"/>
        <end position="39"/>
    </location>
</feature>
<dbReference type="OrthoDB" id="415634at2"/>
<dbReference type="EMBL" id="PVWK01000020">
    <property type="protein sequence ID" value="PSB33246.1"/>
    <property type="molecule type" value="Genomic_DNA"/>
</dbReference>
<evidence type="ECO:0000256" key="2">
    <source>
        <dbReference type="SAM" id="Coils"/>
    </source>
</evidence>
<feature type="coiled-coil region" evidence="2">
    <location>
        <begin position="261"/>
        <end position="295"/>
    </location>
</feature>
<dbReference type="NCBIfam" id="NF041497">
    <property type="entry name" value="MobV"/>
    <property type="match status" value="1"/>
</dbReference>
<reference evidence="4 5" key="2">
    <citation type="submission" date="2018-03" db="EMBL/GenBank/DDBJ databases">
        <title>The ancient ancestry and fast evolution of plastids.</title>
        <authorList>
            <person name="Moore K.R."/>
            <person name="Magnabosco C."/>
            <person name="Momper L."/>
            <person name="Gold D.A."/>
            <person name="Bosak T."/>
            <person name="Fournier G.P."/>
        </authorList>
    </citation>
    <scope>NUCLEOTIDE SEQUENCE [LARGE SCALE GENOMIC DNA]</scope>
    <source>
        <strain evidence="4 5">ULC18</strain>
    </source>
</reference>
<keyword evidence="2" id="KW-0175">Coiled coil</keyword>
<sequence>MAYSILRFGKLKTASQITASQSHCTRTRETPNADPASTPLNRQLLGRAEGLWEQVESLLQVAASKRKTRPDANLACEVLLSASPEWFRQGHDRQRDLDPAQVERFATHATDFLNTAFGACCLSAVLHLDEITPHIHAHVVPLHPVKGWLSWEYWFGGREKLQAWQDQFAECMAPLGLQRGIKGTIATHEHIQVFYGRLQRDLAVPDLEREFRLPPPVERESVHAYHQRASAVLTQTAQQVQETLATLVAHAQNEAFAARQAKETRLTLHALSDQVAQLERDYVSAQVQVQTLSEQQKVAIAQELITTTNLVLNLAQSNYWKGRTYVFSRRRGFTKIDRRDGTRLVHDQGGTPTLTADFQPSDLAKISQARDTIFLAIAQQYEPQATQRSKRR</sequence>
<gene>
    <name evidence="4" type="ORF">C7B82_04625</name>
</gene>
<reference evidence="5" key="1">
    <citation type="submission" date="2018-02" db="EMBL/GenBank/DDBJ databases">
        <authorList>
            <person name="Moore K."/>
            <person name="Momper L."/>
        </authorList>
    </citation>
    <scope>NUCLEOTIDE SEQUENCE [LARGE SCALE GENOMIC DNA]</scope>
    <source>
        <strain evidence="5">ULC18</strain>
    </source>
</reference>
<dbReference type="CDD" id="cd17242">
    <property type="entry name" value="MobM_relaxase"/>
    <property type="match status" value="1"/>
</dbReference>
<dbReference type="Proteomes" id="UP000239576">
    <property type="component" value="Unassembled WGS sequence"/>
</dbReference>
<dbReference type="Pfam" id="PF01076">
    <property type="entry name" value="Mob_Pre"/>
    <property type="match status" value="1"/>
</dbReference>
<keyword evidence="5" id="KW-1185">Reference proteome</keyword>
<comment type="similarity">
    <text evidence="1">Belongs to the plasmid mobilization pre family.</text>
</comment>
<dbReference type="GO" id="GO:0003677">
    <property type="term" value="F:DNA binding"/>
    <property type="evidence" value="ECO:0007669"/>
    <property type="project" value="InterPro"/>
</dbReference>
<evidence type="ECO:0000256" key="3">
    <source>
        <dbReference type="SAM" id="MobiDB-lite"/>
    </source>
</evidence>